<dbReference type="EMBL" id="AQHZ01000001">
    <property type="protein sequence ID" value="ENO19179.1"/>
    <property type="molecule type" value="Genomic_DNA"/>
</dbReference>
<dbReference type="RefSeq" id="WP_005961622.1">
    <property type="nucleotide sequence ID" value="NZ_CP040505.1"/>
</dbReference>
<gene>
    <name evidence="5" type="ORF">HMPREF9004_0098</name>
</gene>
<dbReference type="GO" id="GO:0006396">
    <property type="term" value="P:RNA processing"/>
    <property type="evidence" value="ECO:0007669"/>
    <property type="project" value="InterPro"/>
</dbReference>
<dbReference type="SMART" id="SM00967">
    <property type="entry name" value="SpoU_sub_bind"/>
    <property type="match status" value="1"/>
</dbReference>
<dbReference type="Pfam" id="PF08032">
    <property type="entry name" value="SpoU_sub_bind"/>
    <property type="match status" value="1"/>
</dbReference>
<dbReference type="GO" id="GO:0008173">
    <property type="term" value="F:RNA methyltransferase activity"/>
    <property type="evidence" value="ECO:0007669"/>
    <property type="project" value="InterPro"/>
</dbReference>
<dbReference type="PANTHER" id="PTHR43191:SF2">
    <property type="entry name" value="RRNA METHYLTRANSFERASE 3, MITOCHONDRIAL"/>
    <property type="match status" value="1"/>
</dbReference>
<dbReference type="SUPFAM" id="SSF55315">
    <property type="entry name" value="L30e-like"/>
    <property type="match status" value="1"/>
</dbReference>
<evidence type="ECO:0000313" key="5">
    <source>
        <dbReference type="EMBL" id="ENO19179.1"/>
    </source>
</evidence>
<dbReference type="PATRIC" id="fig|888050.3.peg.96"/>
<dbReference type="InterPro" id="IPR029026">
    <property type="entry name" value="tRNA_m1G_MTases_N"/>
</dbReference>
<evidence type="ECO:0000313" key="6">
    <source>
        <dbReference type="Proteomes" id="UP000013015"/>
    </source>
</evidence>
<dbReference type="Pfam" id="PF00588">
    <property type="entry name" value="SpoU_methylase"/>
    <property type="match status" value="1"/>
</dbReference>
<comment type="caution">
    <text evidence="5">The sequence shown here is derived from an EMBL/GenBank/DDBJ whole genome shotgun (WGS) entry which is preliminary data.</text>
</comment>
<dbReference type="SUPFAM" id="SSF75217">
    <property type="entry name" value="alpha/beta knot"/>
    <property type="match status" value="1"/>
</dbReference>
<evidence type="ECO:0000256" key="1">
    <source>
        <dbReference type="ARBA" id="ARBA00007228"/>
    </source>
</evidence>
<keyword evidence="2 5" id="KW-0489">Methyltransferase</keyword>
<evidence type="ECO:0000256" key="2">
    <source>
        <dbReference type="ARBA" id="ARBA00022603"/>
    </source>
</evidence>
<dbReference type="Gene3D" id="3.30.1330.30">
    <property type="match status" value="1"/>
</dbReference>
<organism evidence="5 6">
    <name type="scientific">Schaalia cardiffensis F0333</name>
    <dbReference type="NCBI Taxonomy" id="888050"/>
    <lineage>
        <taxon>Bacteria</taxon>
        <taxon>Bacillati</taxon>
        <taxon>Actinomycetota</taxon>
        <taxon>Actinomycetes</taxon>
        <taxon>Actinomycetales</taxon>
        <taxon>Actinomycetaceae</taxon>
        <taxon>Schaalia</taxon>
    </lineage>
</organism>
<accession>N6WG39</accession>
<dbReference type="InterPro" id="IPR001537">
    <property type="entry name" value="SpoU_MeTrfase"/>
</dbReference>
<dbReference type="eggNOG" id="COG0566">
    <property type="taxonomic scope" value="Bacteria"/>
</dbReference>
<dbReference type="HOGENOM" id="CLU_021322_3_1_11"/>
<evidence type="ECO:0000259" key="4">
    <source>
        <dbReference type="SMART" id="SM00967"/>
    </source>
</evidence>
<dbReference type="GO" id="GO:0032259">
    <property type="term" value="P:methylation"/>
    <property type="evidence" value="ECO:0007669"/>
    <property type="project" value="UniProtKB-KW"/>
</dbReference>
<dbReference type="STRING" id="888050.HMPREF9004_0098"/>
<comment type="similarity">
    <text evidence="1">Belongs to the class IV-like SAM-binding methyltransferase superfamily. RNA methyltransferase TrmH family.</text>
</comment>
<name>N6WG39_9ACTO</name>
<dbReference type="InterPro" id="IPR051259">
    <property type="entry name" value="rRNA_Methyltransferase"/>
</dbReference>
<dbReference type="AlphaFoldDB" id="N6WG39"/>
<evidence type="ECO:0000256" key="3">
    <source>
        <dbReference type="ARBA" id="ARBA00022679"/>
    </source>
</evidence>
<dbReference type="CDD" id="cd18095">
    <property type="entry name" value="SpoU-like_rRNA-MTase"/>
    <property type="match status" value="1"/>
</dbReference>
<dbReference type="InterPro" id="IPR013123">
    <property type="entry name" value="SpoU_subst-bd"/>
</dbReference>
<keyword evidence="6" id="KW-1185">Reference proteome</keyword>
<dbReference type="PANTHER" id="PTHR43191">
    <property type="entry name" value="RRNA METHYLTRANSFERASE 3"/>
    <property type="match status" value="1"/>
</dbReference>
<feature type="domain" description="RNA 2-O ribose methyltransferase substrate binding" evidence="4">
    <location>
        <begin position="29"/>
        <end position="102"/>
    </location>
</feature>
<dbReference type="GO" id="GO:0003723">
    <property type="term" value="F:RNA binding"/>
    <property type="evidence" value="ECO:0007669"/>
    <property type="project" value="InterPro"/>
</dbReference>
<dbReference type="Gene3D" id="3.40.1280.10">
    <property type="match status" value="1"/>
</dbReference>
<keyword evidence="3 5" id="KW-0808">Transferase</keyword>
<dbReference type="GO" id="GO:0005737">
    <property type="term" value="C:cytoplasm"/>
    <property type="evidence" value="ECO:0007669"/>
    <property type="project" value="UniProtKB-ARBA"/>
</dbReference>
<dbReference type="Proteomes" id="UP000013015">
    <property type="component" value="Unassembled WGS sequence"/>
</dbReference>
<dbReference type="InterPro" id="IPR029064">
    <property type="entry name" value="Ribosomal_eL30-like_sf"/>
</dbReference>
<dbReference type="InterPro" id="IPR029028">
    <property type="entry name" value="Alpha/beta_knot_MTases"/>
</dbReference>
<protein>
    <submittedName>
        <fullName evidence="5">RNA methyltransferase</fullName>
    </submittedName>
</protein>
<proteinExistence type="inferred from homology"/>
<reference evidence="5 6" key="1">
    <citation type="submission" date="2013-03" db="EMBL/GenBank/DDBJ databases">
        <title>Reference genome for the Human Microbiome Project.</title>
        <authorList>
            <person name="Aqrawi P."/>
            <person name="Ayvaz T."/>
            <person name="Bess C."/>
            <person name="Blankenburg K."/>
            <person name="Coyle M."/>
            <person name="Deng J."/>
            <person name="Forbes L."/>
            <person name="Fowler G."/>
            <person name="Francisco L."/>
            <person name="Fu Q."/>
            <person name="Gibbs R."/>
            <person name="Gross S."/>
            <person name="Gubbala S."/>
            <person name="Hale W."/>
            <person name="Hemphill L."/>
            <person name="Highlander S."/>
            <person name="Hirani K."/>
            <person name="Jackson L."/>
            <person name="Jakkamsetti A."/>
            <person name="Javaid M."/>
            <person name="Jayaseelan J.C."/>
            <person name="Jiang H."/>
            <person name="Joshi V."/>
            <person name="Korchina V."/>
            <person name="Kovar C."/>
            <person name="Lara F."/>
            <person name="Lee S."/>
            <person name="Liu Y."/>
            <person name="Mata R."/>
            <person name="Mathew T."/>
            <person name="Munidasa M."/>
            <person name="Muzny D."/>
            <person name="Nazareth L."/>
            <person name="Ngo R."/>
            <person name="Nguyen L."/>
            <person name="Nguyen N."/>
            <person name="Okwuonu G."/>
            <person name="Ongeri F."/>
            <person name="Palculict T."/>
            <person name="Patil S."/>
            <person name="Petrosino J."/>
            <person name="Pham C."/>
            <person name="Pham P."/>
            <person name="Pu L.-L."/>
            <person name="Qin X."/>
            <person name="Qu J."/>
            <person name="Reid J."/>
            <person name="Ross M."/>
            <person name="Ruth R."/>
            <person name="Saada N."/>
            <person name="San Lucas F."/>
            <person name="Santibanez J."/>
            <person name="Shang Y."/>
            <person name="Simmons D."/>
            <person name="Song X.-Z."/>
            <person name="Tang L.-Y."/>
            <person name="Thornton R."/>
            <person name="Warren J."/>
            <person name="Weissenberger G."/>
            <person name="Wilczek-Boney K."/>
            <person name="Worley K."/>
            <person name="Youmans B."/>
            <person name="Zhang J."/>
            <person name="Zhang L."/>
            <person name="Zhao Z."/>
            <person name="Zhou C."/>
            <person name="Zhu D."/>
            <person name="Zhu Y."/>
        </authorList>
    </citation>
    <scope>NUCLEOTIDE SEQUENCE [LARGE SCALE GENOMIC DNA]</scope>
    <source>
        <strain evidence="5 6">F0333</strain>
    </source>
</reference>
<sequence length="272" mass="28459">MLANPRADRVRKVAALVGRSARSRTGLILVEGPQSLRELLAHRSSEVVDVYVSEDAASSHSELLELARQRTRWVHVCTEEVIREMSGDAQGLVAVAKKDAISSVLQEVPTGSAIALIAQGRDPGNVGTIIRTADAMGAAAVITVAGTVEVGNPKVLRASAGSVFHLPIMTSEDFESAVRMVHSFKGTVLGTSGGFGTLDLDELIEEARTGSGPLAATHAWAFGNEAKGLSPAELKACDSLVSIPMTGAAESLNVASAAAMCLFASQNARRFR</sequence>